<feature type="signal peptide" evidence="1">
    <location>
        <begin position="1"/>
        <end position="22"/>
    </location>
</feature>
<protein>
    <submittedName>
        <fullName evidence="2">Uncharacterized protein</fullName>
    </submittedName>
</protein>
<reference evidence="2 3" key="1">
    <citation type="submission" date="2018-05" db="EMBL/GenBank/DDBJ databases">
        <authorList>
            <person name="Lanie J.A."/>
            <person name="Ng W.-L."/>
            <person name="Kazmierczak K.M."/>
            <person name="Andrzejewski T.M."/>
            <person name="Davidsen T.M."/>
            <person name="Wayne K.J."/>
            <person name="Tettelin H."/>
            <person name="Glass J.I."/>
            <person name="Rusch D."/>
            <person name="Podicherti R."/>
            <person name="Tsui H.-C.T."/>
            <person name="Winkler M.E."/>
        </authorList>
    </citation>
    <scope>NUCLEOTIDE SEQUENCE [LARGE SCALE GENOMIC DNA]</scope>
    <source>
        <strain evidence="2 3">BUT-10</strain>
    </source>
</reference>
<comment type="caution">
    <text evidence="2">The sequence shown here is derived from an EMBL/GenBank/DDBJ whole genome shotgun (WGS) entry which is preliminary data.</text>
</comment>
<evidence type="ECO:0000313" key="3">
    <source>
        <dbReference type="Proteomes" id="UP000249524"/>
    </source>
</evidence>
<dbReference type="Proteomes" id="UP000249524">
    <property type="component" value="Unassembled WGS sequence"/>
</dbReference>
<dbReference type="AlphaFoldDB" id="A0A328BFW3"/>
<keyword evidence="3" id="KW-1185">Reference proteome</keyword>
<gene>
    <name evidence="2" type="ORF">DJ019_10890</name>
</gene>
<evidence type="ECO:0000313" key="2">
    <source>
        <dbReference type="EMBL" id="RAK65461.1"/>
    </source>
</evidence>
<name>A0A328BFW3_9CAUL</name>
<accession>A0A328BFW3</accession>
<sequence>MRKILVRLMAVALVLAAPSAAASEPVKIIDVMVHPYYDAGILSGGRRMVQVGRDFDALLQSDRREDVAAARDKVLAHPELITPMTMMVLAIRLYDVGLRDDSVFWFYVAKDRWSTLSDTIDVSGPAFGGAEEAVKNFAYLAGPSINGYAFCDVGKQQAARVRAVDWVEQHPYQVIFSDRLPALRGDRRANLARSIAGLRKEVAEERAYLSDPKKVAALRAARQQNGADARYCW</sequence>
<organism evidence="2 3">
    <name type="scientific">Phenylobacterium kunshanense</name>
    <dbReference type="NCBI Taxonomy" id="1445034"/>
    <lineage>
        <taxon>Bacteria</taxon>
        <taxon>Pseudomonadati</taxon>
        <taxon>Pseudomonadota</taxon>
        <taxon>Alphaproteobacteria</taxon>
        <taxon>Caulobacterales</taxon>
        <taxon>Caulobacteraceae</taxon>
        <taxon>Phenylobacterium</taxon>
    </lineage>
</organism>
<dbReference type="EMBL" id="QFYS01000004">
    <property type="protein sequence ID" value="RAK65461.1"/>
    <property type="molecule type" value="Genomic_DNA"/>
</dbReference>
<proteinExistence type="predicted"/>
<keyword evidence="1" id="KW-0732">Signal</keyword>
<dbReference type="RefSeq" id="WP_111276057.1">
    <property type="nucleotide sequence ID" value="NZ_QFYS01000004.1"/>
</dbReference>
<evidence type="ECO:0000256" key="1">
    <source>
        <dbReference type="SAM" id="SignalP"/>
    </source>
</evidence>
<feature type="chain" id="PRO_5016330256" evidence="1">
    <location>
        <begin position="23"/>
        <end position="233"/>
    </location>
</feature>
<dbReference type="OrthoDB" id="1094983at2"/>